<dbReference type="Gene3D" id="3.30.470.20">
    <property type="entry name" value="ATP-grasp fold, B domain"/>
    <property type="match status" value="1"/>
</dbReference>
<dbReference type="AlphaFoldDB" id="A0A5Q2N735"/>
<gene>
    <name evidence="1" type="ORF">FTV88_1982</name>
</gene>
<dbReference type="Pfam" id="PF14398">
    <property type="entry name" value="ATPgrasp_YheCD"/>
    <property type="match status" value="1"/>
</dbReference>
<sequence length="237" mass="27281">MLSDKSYMFSILKENKDIIKHLPETVPYSINACCRYLKDYGVAILKPVQGTSGTGIIKVKVGYRHFIIDTKSKRFILDKAEDLLNFLEKKINGKPYLIQEYIDRLKINNRFFDIRVILQKKDSNWKLTGWFGQLTSKTSFLSNTSAGGSIIPLEASLQNHLRELTSENIITELQHTALQIVQQLDKHFPHKHLWGLDLAINRSGQILLIEVSSYPDLSKFKNKKLDPAMLRTIKSYL</sequence>
<reference evidence="2" key="1">
    <citation type="submission" date="2019-11" db="EMBL/GenBank/DDBJ databases">
        <title>Genome sequence of Heliorestis convoluta strain HH, an alkaliphilic and minimalistic phototrophic bacterium from a soda lake in Egypt.</title>
        <authorList>
            <person name="Dewey E.D."/>
            <person name="Stokes L.M."/>
            <person name="Burchell B.M."/>
            <person name="Shaffer K.N."/>
            <person name="Huntington A.M."/>
            <person name="Baker J.M."/>
            <person name="Nadendla S."/>
            <person name="Giglio M.G."/>
            <person name="Touchman J.W."/>
            <person name="Blankenship R.E."/>
            <person name="Madigan M.T."/>
            <person name="Sattley W.M."/>
        </authorList>
    </citation>
    <scope>NUCLEOTIDE SEQUENCE [LARGE SCALE GENOMIC DNA]</scope>
    <source>
        <strain evidence="2">HH</strain>
    </source>
</reference>
<keyword evidence="2" id="KW-1185">Reference proteome</keyword>
<dbReference type="Proteomes" id="UP000366051">
    <property type="component" value="Chromosome"/>
</dbReference>
<dbReference type="RefSeq" id="WP_153725339.1">
    <property type="nucleotide sequence ID" value="NZ_CP045875.1"/>
</dbReference>
<evidence type="ECO:0000313" key="1">
    <source>
        <dbReference type="EMBL" id="QGG48080.1"/>
    </source>
</evidence>
<proteinExistence type="predicted"/>
<dbReference type="KEGG" id="hcv:FTV88_1982"/>
<organism evidence="1 2">
    <name type="scientific">Heliorestis convoluta</name>
    <dbReference type="NCBI Taxonomy" id="356322"/>
    <lineage>
        <taxon>Bacteria</taxon>
        <taxon>Bacillati</taxon>
        <taxon>Bacillota</taxon>
        <taxon>Clostridia</taxon>
        <taxon>Eubacteriales</taxon>
        <taxon>Heliobacteriaceae</taxon>
        <taxon>Heliorestis</taxon>
    </lineage>
</organism>
<protein>
    <submittedName>
        <fullName evidence="1">YheC/YheD family protein, putative</fullName>
    </submittedName>
</protein>
<evidence type="ECO:0000313" key="2">
    <source>
        <dbReference type="Proteomes" id="UP000366051"/>
    </source>
</evidence>
<dbReference type="EMBL" id="CP045875">
    <property type="protein sequence ID" value="QGG48080.1"/>
    <property type="molecule type" value="Genomic_DNA"/>
</dbReference>
<dbReference type="InterPro" id="IPR026838">
    <property type="entry name" value="YheC/D"/>
</dbReference>
<name>A0A5Q2N735_9FIRM</name>
<accession>A0A5Q2N735</accession>
<dbReference type="OrthoDB" id="1809801at2"/>
<dbReference type="SUPFAM" id="SSF56059">
    <property type="entry name" value="Glutathione synthetase ATP-binding domain-like"/>
    <property type="match status" value="1"/>
</dbReference>